<comment type="pathway">
    <text evidence="5">Amino-acid biosynthesis; L-methionine biosynthesis via de novo pathway; L-homoserine from L-aspartate: step 3/3.</text>
</comment>
<dbReference type="Gene3D" id="3.30.360.10">
    <property type="entry name" value="Dihydrodipicolinate Reductase, domain 2"/>
    <property type="match status" value="1"/>
</dbReference>
<dbReference type="GO" id="GO:0005524">
    <property type="term" value="F:ATP binding"/>
    <property type="evidence" value="ECO:0007669"/>
    <property type="project" value="UniProtKB-KW"/>
</dbReference>
<comment type="catalytic activity">
    <reaction evidence="24">
        <text>L-aspartate + ATP = 4-phospho-L-aspartate + ADP</text>
        <dbReference type="Rhea" id="RHEA:23776"/>
        <dbReference type="ChEBI" id="CHEBI:29991"/>
        <dbReference type="ChEBI" id="CHEBI:30616"/>
        <dbReference type="ChEBI" id="CHEBI:57535"/>
        <dbReference type="ChEBI" id="CHEBI:456216"/>
        <dbReference type="EC" id="2.7.2.4"/>
    </reaction>
    <physiologicalReaction direction="left-to-right" evidence="24">
        <dbReference type="Rhea" id="RHEA:23777"/>
    </physiologicalReaction>
</comment>
<dbReference type="InterPro" id="IPR005106">
    <property type="entry name" value="Asp/hSer_DH_NAD-bd"/>
</dbReference>
<evidence type="ECO:0000256" key="4">
    <source>
        <dbReference type="ARBA" id="ARBA00005056"/>
    </source>
</evidence>
<dbReference type="GO" id="GO:0009088">
    <property type="term" value="P:threonine biosynthetic process"/>
    <property type="evidence" value="ECO:0007669"/>
    <property type="project" value="UniProtKB-KW"/>
</dbReference>
<dbReference type="AlphaFoldDB" id="A0A9D9IAS1"/>
<comment type="similarity">
    <text evidence="8">In the N-terminal section; belongs to the aspartokinase family.</text>
</comment>
<dbReference type="Gene3D" id="3.30.2130.10">
    <property type="entry name" value="VC0802-like"/>
    <property type="match status" value="1"/>
</dbReference>
<keyword evidence="11" id="KW-0791">Threonine biosynthesis</keyword>
<dbReference type="InterPro" id="IPR036291">
    <property type="entry name" value="NAD(P)-bd_dom_sf"/>
</dbReference>
<dbReference type="SUPFAM" id="SSF51735">
    <property type="entry name" value="NAD(P)-binding Rossmann-fold domains"/>
    <property type="match status" value="1"/>
</dbReference>
<dbReference type="FunFam" id="3.30.2130.10:FF:000001">
    <property type="entry name" value="Bifunctional aspartokinase/homoserine dehydrogenase"/>
    <property type="match status" value="1"/>
</dbReference>
<keyword evidence="18" id="KW-0520">NAD</keyword>
<evidence type="ECO:0000256" key="8">
    <source>
        <dbReference type="ARBA" id="ARBA00010046"/>
    </source>
</evidence>
<dbReference type="Gene3D" id="1.20.120.1320">
    <property type="entry name" value="Aspartokinase, catalytic domain"/>
    <property type="match status" value="1"/>
</dbReference>
<dbReference type="InterPro" id="IPR045865">
    <property type="entry name" value="ACT-like_dom_sf"/>
</dbReference>
<reference evidence="28" key="1">
    <citation type="submission" date="2020-10" db="EMBL/GenBank/DDBJ databases">
        <authorList>
            <person name="Gilroy R."/>
        </authorList>
    </citation>
    <scope>NUCLEOTIDE SEQUENCE</scope>
    <source>
        <strain evidence="28">14700</strain>
    </source>
</reference>
<evidence type="ECO:0000256" key="18">
    <source>
        <dbReference type="ARBA" id="ARBA00023027"/>
    </source>
</evidence>
<evidence type="ECO:0000256" key="16">
    <source>
        <dbReference type="ARBA" id="ARBA00022857"/>
    </source>
</evidence>
<dbReference type="GO" id="GO:0009089">
    <property type="term" value="P:lysine biosynthetic process via diaminopimelate"/>
    <property type="evidence" value="ECO:0007669"/>
    <property type="project" value="UniProtKB-ARBA"/>
</dbReference>
<gene>
    <name evidence="28" type="primary">thrA</name>
    <name evidence="28" type="ORF">IAA72_05200</name>
</gene>
<comment type="catalytic activity">
    <reaction evidence="26">
        <text>L-homoserine + NAD(+) = L-aspartate 4-semialdehyde + NADH + H(+)</text>
        <dbReference type="Rhea" id="RHEA:15757"/>
        <dbReference type="ChEBI" id="CHEBI:15378"/>
        <dbReference type="ChEBI" id="CHEBI:57476"/>
        <dbReference type="ChEBI" id="CHEBI:57540"/>
        <dbReference type="ChEBI" id="CHEBI:57945"/>
        <dbReference type="ChEBI" id="CHEBI:537519"/>
        <dbReference type="EC" id="1.1.1.3"/>
    </reaction>
    <physiologicalReaction direction="right-to-left" evidence="26">
        <dbReference type="Rhea" id="RHEA:15759"/>
    </physiologicalReaction>
</comment>
<evidence type="ECO:0000256" key="22">
    <source>
        <dbReference type="ARBA" id="ARBA00023268"/>
    </source>
</evidence>
<dbReference type="SUPFAM" id="SSF53633">
    <property type="entry name" value="Carbamate kinase-like"/>
    <property type="match status" value="1"/>
</dbReference>
<dbReference type="NCBIfam" id="NF006959">
    <property type="entry name" value="PRK09436.1"/>
    <property type="match status" value="1"/>
</dbReference>
<dbReference type="PANTHER" id="PTHR43070:SF5">
    <property type="entry name" value="HOMOSERINE DEHYDROGENASE"/>
    <property type="match status" value="1"/>
</dbReference>
<feature type="domain" description="ACT" evidence="27">
    <location>
        <begin position="299"/>
        <end position="371"/>
    </location>
</feature>
<dbReference type="GO" id="GO:0004072">
    <property type="term" value="F:aspartate kinase activity"/>
    <property type="evidence" value="ECO:0007669"/>
    <property type="project" value="UniProtKB-EC"/>
</dbReference>
<dbReference type="InterPro" id="IPR011147">
    <property type="entry name" value="Bifunc_Aspkin/hSer_DH"/>
</dbReference>
<comment type="pathway">
    <text evidence="4">Amino-acid biosynthesis; L-threonine biosynthesis; L-threonine from L-aspartate: step 3/5.</text>
</comment>
<dbReference type="Pfam" id="PF00742">
    <property type="entry name" value="Homoserine_dh"/>
    <property type="match status" value="1"/>
</dbReference>
<comment type="catalytic activity">
    <reaction evidence="25">
        <text>L-homoserine + NADP(+) = L-aspartate 4-semialdehyde + NADPH + H(+)</text>
        <dbReference type="Rhea" id="RHEA:15761"/>
        <dbReference type="ChEBI" id="CHEBI:15378"/>
        <dbReference type="ChEBI" id="CHEBI:57476"/>
        <dbReference type="ChEBI" id="CHEBI:57783"/>
        <dbReference type="ChEBI" id="CHEBI:58349"/>
        <dbReference type="ChEBI" id="CHEBI:537519"/>
        <dbReference type="EC" id="1.1.1.3"/>
    </reaction>
    <physiologicalReaction direction="right-to-left" evidence="25">
        <dbReference type="Rhea" id="RHEA:15763"/>
    </physiologicalReaction>
</comment>
<dbReference type="Pfam" id="PF22468">
    <property type="entry name" value="ACT_9"/>
    <property type="match status" value="2"/>
</dbReference>
<evidence type="ECO:0000259" key="27">
    <source>
        <dbReference type="PROSITE" id="PS51671"/>
    </source>
</evidence>
<comment type="caution">
    <text evidence="28">The sequence shown here is derived from an EMBL/GenBank/DDBJ whole genome shotgun (WGS) entry which is preliminary data.</text>
</comment>
<evidence type="ECO:0000256" key="5">
    <source>
        <dbReference type="ARBA" id="ARBA00005062"/>
    </source>
</evidence>
<keyword evidence="9" id="KW-0028">Amino-acid biosynthesis</keyword>
<dbReference type="Proteomes" id="UP000810292">
    <property type="component" value="Unassembled WGS sequence"/>
</dbReference>
<dbReference type="PROSITE" id="PS51671">
    <property type="entry name" value="ACT"/>
    <property type="match status" value="2"/>
</dbReference>
<keyword evidence="21" id="KW-0486">Methionine biosynthesis</keyword>
<dbReference type="Gene3D" id="3.40.50.720">
    <property type="entry name" value="NAD(P)-binding Rossmann-like Domain"/>
    <property type="match status" value="1"/>
</dbReference>
<dbReference type="SUPFAM" id="SSF55021">
    <property type="entry name" value="ACT-like"/>
    <property type="match status" value="2"/>
</dbReference>
<evidence type="ECO:0000256" key="19">
    <source>
        <dbReference type="ARBA" id="ARBA00023053"/>
    </source>
</evidence>
<comment type="cofactor">
    <cofactor evidence="1">
        <name>a metal cation</name>
        <dbReference type="ChEBI" id="CHEBI:25213"/>
    </cofactor>
</comment>
<protein>
    <submittedName>
        <fullName evidence="28">Bifunctional aspartate kinase/homoserine dehydrogenase I</fullName>
        <ecNumber evidence="28">1.1.1.3</ecNumber>
        <ecNumber evidence="28">2.7.2.4</ecNumber>
    </submittedName>
</protein>
<dbReference type="GO" id="GO:0004412">
    <property type="term" value="F:homoserine dehydrogenase activity"/>
    <property type="evidence" value="ECO:0007669"/>
    <property type="project" value="UniProtKB-EC"/>
</dbReference>
<keyword evidence="22" id="KW-0511">Multifunctional enzyme</keyword>
<evidence type="ECO:0000256" key="9">
    <source>
        <dbReference type="ARBA" id="ARBA00022605"/>
    </source>
</evidence>
<dbReference type="InterPro" id="IPR054352">
    <property type="entry name" value="ACT_Aspartokinase"/>
</dbReference>
<dbReference type="CDD" id="cd04922">
    <property type="entry name" value="ACT_AKi-HSDH-ThrA_2"/>
    <property type="match status" value="1"/>
</dbReference>
<name>A0A9D9IAS1_9SPIO</name>
<dbReference type="GO" id="GO:0050661">
    <property type="term" value="F:NADP binding"/>
    <property type="evidence" value="ECO:0007669"/>
    <property type="project" value="InterPro"/>
</dbReference>
<evidence type="ECO:0000256" key="7">
    <source>
        <dbReference type="ARBA" id="ARBA00007952"/>
    </source>
</evidence>
<dbReference type="InterPro" id="IPR001342">
    <property type="entry name" value="HDH_cat"/>
</dbReference>
<dbReference type="GO" id="GO:0009090">
    <property type="term" value="P:homoserine biosynthetic process"/>
    <property type="evidence" value="ECO:0007669"/>
    <property type="project" value="UniProtKB-ARBA"/>
</dbReference>
<dbReference type="InterPro" id="IPR049638">
    <property type="entry name" value="AK-HD"/>
</dbReference>
<comment type="pathway">
    <text evidence="2">Amino-acid biosynthesis; L-lysine biosynthesis via DAP pathway; (S)-tetrahydrodipicolinate from L-aspartate: step 1/4.</text>
</comment>
<dbReference type="EC" id="2.7.2.4" evidence="28"/>
<evidence type="ECO:0000256" key="24">
    <source>
        <dbReference type="ARBA" id="ARBA00048561"/>
    </source>
</evidence>
<dbReference type="Gene3D" id="3.40.1160.10">
    <property type="entry name" value="Acetylglutamate kinase-like"/>
    <property type="match status" value="1"/>
</dbReference>
<evidence type="ECO:0000313" key="28">
    <source>
        <dbReference type="EMBL" id="MBO8469162.1"/>
    </source>
</evidence>
<dbReference type="InterPro" id="IPR002912">
    <property type="entry name" value="ACT_dom"/>
</dbReference>
<dbReference type="InterPro" id="IPR042199">
    <property type="entry name" value="AsparK_Bifunc_asparK/hSer_DH"/>
</dbReference>
<keyword evidence="20" id="KW-0457">Lysine biosynthesis</keyword>
<evidence type="ECO:0000256" key="10">
    <source>
        <dbReference type="ARBA" id="ARBA00022679"/>
    </source>
</evidence>
<evidence type="ECO:0000256" key="17">
    <source>
        <dbReference type="ARBA" id="ARBA00023002"/>
    </source>
</evidence>
<dbReference type="EC" id="1.1.1.3" evidence="28"/>
<reference evidence="28" key="2">
    <citation type="journal article" date="2021" name="PeerJ">
        <title>Extensive microbial diversity within the chicken gut microbiome revealed by metagenomics and culture.</title>
        <authorList>
            <person name="Gilroy R."/>
            <person name="Ravi A."/>
            <person name="Getino M."/>
            <person name="Pursley I."/>
            <person name="Horton D.L."/>
            <person name="Alikhan N.F."/>
            <person name="Baker D."/>
            <person name="Gharbi K."/>
            <person name="Hall N."/>
            <person name="Watson M."/>
            <person name="Adriaenssens E.M."/>
            <person name="Foster-Nyarko E."/>
            <person name="Jarju S."/>
            <person name="Secka A."/>
            <person name="Antonio M."/>
            <person name="Oren A."/>
            <person name="Chaudhuri R.R."/>
            <person name="La Ragione R."/>
            <person name="Hildebrand F."/>
            <person name="Pallen M.J."/>
        </authorList>
    </citation>
    <scope>NUCLEOTIDE SEQUENCE</scope>
    <source>
        <strain evidence="28">14700</strain>
    </source>
</reference>
<evidence type="ECO:0000256" key="11">
    <source>
        <dbReference type="ARBA" id="ARBA00022697"/>
    </source>
</evidence>
<comment type="pathway">
    <text evidence="6">Amino-acid biosynthesis; L-threonine biosynthesis; L-threonine from L-aspartate: step 1/5.</text>
</comment>
<keyword evidence="10 28" id="KW-0808">Transferase</keyword>
<evidence type="ECO:0000256" key="3">
    <source>
        <dbReference type="ARBA" id="ARBA00004986"/>
    </source>
</evidence>
<dbReference type="InterPro" id="IPR001048">
    <property type="entry name" value="Asp/Glu/Uridylate_kinase"/>
</dbReference>
<dbReference type="FunFam" id="3.30.360.10:FF:000006">
    <property type="entry name" value="Bifunctional aspartokinase/homoserine dehydrogenase"/>
    <property type="match status" value="1"/>
</dbReference>
<organism evidence="28 29">
    <name type="scientific">Candidatus Ornithospirochaeta stercoravium</name>
    <dbReference type="NCBI Taxonomy" id="2840897"/>
    <lineage>
        <taxon>Bacteria</taxon>
        <taxon>Pseudomonadati</taxon>
        <taxon>Spirochaetota</taxon>
        <taxon>Spirochaetia</taxon>
        <taxon>Spirochaetales</taxon>
        <taxon>Spirochaetaceae</taxon>
        <taxon>Spirochaetaceae incertae sedis</taxon>
        <taxon>Candidatus Ornithospirochaeta</taxon>
    </lineage>
</organism>
<keyword evidence="14 28" id="KW-0418">Kinase</keyword>
<comment type="function">
    <text evidence="23">Bifunctional aspartate kinase and homoserine dehydrogenase that catalyzes the first and the third steps toward the synthesis of lysine, methionine and threonine from aspartate.</text>
</comment>
<proteinExistence type="inferred from homology"/>
<sequence>MASISIHALEGSMLSNSTGALRLLDIAKKGTSTEVFVISPVSSPELSLDGLLSASAENDEKLWSRLEKSQSAWNELAETILSDAEEVSERINATFSEIEDILRAVWLLRDPGDAASRHLASLTSTFISLILSSLFAENGIQSVSMSAREAISSEKLPEGAVFITGWLFSPSLQTFDASGKEMKEGGSEYTASLIAAAHDSPVTFWNSRSLLCTASRKDVPSAPVIQHLTYAEATELSFFGAPIIHPQSFQPAEDKNIPIFLRCWKDPDDKGTEISAHNDTHSGPVKAFSVVRGVALMNVEGSGMSGVPGFSSRLFTALRNERISVILISQASSEYSICFAVPEKQAQKAEKTLREEFSRELQEKGISLIEAVTGCAIIAAVGEGMPGHLGTAGKFFSSLARAGVNIMAIAQGSSERNISAVIRTEESGRALRALHSSFFLSAQTLSVGLFGPGNIGGTLLDQLASESERLRREFDLDIRIRGIATSKKMLLSEDGVDLQNWRKLFQETAVAYNEEIFLSHIAAQYYPHAVIVDCTSSETRAMQYVKLIERGFHIVTPNKKAGSGPYDFYQSLMAASLRTGRKFLYETTVGAGLPVICTLKDLRETGDRVITVEGMVSGTLCWLFSEYDGTVPFSELVKKAKSLGYTEPDPRDDLSGMDVARKTVILARELGYRTEVSDIDVKSLVPESMRNLSSEEFMKKLPEMDDYMLSLYNKAKEKGMKLRYVGKVDEGGVCSVSLAEYPLDHPFSQAKGTDNVISFRTMRYDKQPLVIKGPGAGPEVTAGGVFADILRLSAYLGSKV</sequence>
<evidence type="ECO:0000256" key="26">
    <source>
        <dbReference type="ARBA" id="ARBA00049031"/>
    </source>
</evidence>
<feature type="domain" description="ACT" evidence="27">
    <location>
        <begin position="380"/>
        <end position="454"/>
    </location>
</feature>
<accession>A0A9D9IAS1</accession>
<evidence type="ECO:0000256" key="12">
    <source>
        <dbReference type="ARBA" id="ARBA00022723"/>
    </source>
</evidence>
<dbReference type="CDD" id="cd04921">
    <property type="entry name" value="ACT_AKi-HSDH-ThrA-like_1"/>
    <property type="match status" value="1"/>
</dbReference>
<dbReference type="FunFam" id="3.40.50.720:FF:000083">
    <property type="entry name" value="Bifunctional aspartokinase/homoserine dehydrogenase"/>
    <property type="match status" value="1"/>
</dbReference>
<keyword evidence="17 28" id="KW-0560">Oxidoreductase</keyword>
<evidence type="ECO:0000313" key="29">
    <source>
        <dbReference type="Proteomes" id="UP000810292"/>
    </source>
</evidence>
<keyword evidence="16" id="KW-0521">NADP</keyword>
<dbReference type="Pfam" id="PF03447">
    <property type="entry name" value="NAD_binding_3"/>
    <property type="match status" value="1"/>
</dbReference>
<keyword evidence="15" id="KW-0067">ATP-binding</keyword>
<evidence type="ECO:0000256" key="1">
    <source>
        <dbReference type="ARBA" id="ARBA00001920"/>
    </source>
</evidence>
<keyword evidence="12" id="KW-0479">Metal-binding</keyword>
<dbReference type="PROSITE" id="PS01042">
    <property type="entry name" value="HOMOSER_DHGENASE"/>
    <property type="match status" value="1"/>
</dbReference>
<evidence type="ECO:0000256" key="13">
    <source>
        <dbReference type="ARBA" id="ARBA00022741"/>
    </source>
</evidence>
<evidence type="ECO:0000256" key="23">
    <source>
        <dbReference type="ARBA" id="ARBA00044938"/>
    </source>
</evidence>
<evidence type="ECO:0000256" key="14">
    <source>
        <dbReference type="ARBA" id="ARBA00022777"/>
    </source>
</evidence>
<evidence type="ECO:0000256" key="20">
    <source>
        <dbReference type="ARBA" id="ARBA00023154"/>
    </source>
</evidence>
<keyword evidence="13" id="KW-0547">Nucleotide-binding</keyword>
<dbReference type="InterPro" id="IPR036393">
    <property type="entry name" value="AceGlu_kinase-like_sf"/>
</dbReference>
<keyword evidence="19" id="KW-0915">Sodium</keyword>
<evidence type="ECO:0000256" key="25">
    <source>
        <dbReference type="ARBA" id="ARBA00048841"/>
    </source>
</evidence>
<dbReference type="GO" id="GO:0046872">
    <property type="term" value="F:metal ion binding"/>
    <property type="evidence" value="ECO:0007669"/>
    <property type="project" value="UniProtKB-KW"/>
</dbReference>
<dbReference type="Pfam" id="PF00696">
    <property type="entry name" value="AA_kinase"/>
    <property type="match status" value="1"/>
</dbReference>
<evidence type="ECO:0000256" key="21">
    <source>
        <dbReference type="ARBA" id="ARBA00023167"/>
    </source>
</evidence>
<evidence type="ECO:0000256" key="6">
    <source>
        <dbReference type="ARBA" id="ARBA00005139"/>
    </source>
</evidence>
<dbReference type="EMBL" id="JADIMF010000079">
    <property type="protein sequence ID" value="MBO8469162.1"/>
    <property type="molecule type" value="Genomic_DNA"/>
</dbReference>
<dbReference type="PANTHER" id="PTHR43070">
    <property type="match status" value="1"/>
</dbReference>
<dbReference type="PIRSF" id="PIRSF000727">
    <property type="entry name" value="ThrA"/>
    <property type="match status" value="1"/>
</dbReference>
<comment type="pathway">
    <text evidence="3">Amino-acid biosynthesis; L-methionine biosynthesis via de novo pathway; L-homoserine from L-aspartate: step 1/3.</text>
</comment>
<dbReference type="GO" id="GO:0009086">
    <property type="term" value="P:methionine biosynthetic process"/>
    <property type="evidence" value="ECO:0007669"/>
    <property type="project" value="UniProtKB-KW"/>
</dbReference>
<dbReference type="SUPFAM" id="SSF55347">
    <property type="entry name" value="Glyceraldehyde-3-phosphate dehydrogenase-like, C-terminal domain"/>
    <property type="match status" value="1"/>
</dbReference>
<evidence type="ECO:0000256" key="15">
    <source>
        <dbReference type="ARBA" id="ARBA00022840"/>
    </source>
</evidence>
<dbReference type="InterPro" id="IPR019811">
    <property type="entry name" value="HDH_CS"/>
</dbReference>
<comment type="similarity">
    <text evidence="7">In the C-terminal section; belongs to the homoserine dehydrogenase family.</text>
</comment>
<evidence type="ECO:0000256" key="2">
    <source>
        <dbReference type="ARBA" id="ARBA00004766"/>
    </source>
</evidence>